<feature type="transmembrane region" description="Helical" evidence="6">
    <location>
        <begin position="107"/>
        <end position="128"/>
    </location>
</feature>
<dbReference type="InterPro" id="IPR001182">
    <property type="entry name" value="FtsW/RodA"/>
</dbReference>
<feature type="transmembrane region" description="Helical" evidence="6">
    <location>
        <begin position="12"/>
        <end position="37"/>
    </location>
</feature>
<evidence type="ECO:0000256" key="2">
    <source>
        <dbReference type="ARBA" id="ARBA00022692"/>
    </source>
</evidence>
<dbReference type="AlphaFoldDB" id="A0A433RQS8"/>
<sequence>MNNNRKNFFDRLDWTLIFILALFCIVSIAAISSAQMSGQYATNFVPRQLFWYVVAGGIIAAMMYFEPEQYKKMAWYLYGIGIFILAVLVILPDSMALVEPRNGAKSWFHLGFADIQPSEFMKTFYILALARVVSKHNENTSVKTIKTDFILLGKIFLTLLVPLAFIMQQPDLGTSLVFLAITAAMVIVAGVAWRIILPVAIGAAGIGGTLLWMALYKQEFLNATLGVKTYQFARIYSWLDPYSYSSSDGYHLVKSLNAIGSGQIFGKGYKGHEVYVPENHTDFIFSIIGEEWGFIGASAVIVLFFFLIYHLTKLTLQMKDPFCTYVCAGIIAMITFHVLENIGMTTQVLPITGIPLPFISYGGSSMMGNAFALGLVFSMKFHHHTYMFGRDD</sequence>
<evidence type="ECO:0000256" key="1">
    <source>
        <dbReference type="ARBA" id="ARBA00004141"/>
    </source>
</evidence>
<comment type="subcellular location">
    <subcellularLocation>
        <location evidence="1">Membrane</location>
        <topology evidence="1">Multi-pass membrane protein</topology>
    </subcellularLocation>
</comment>
<dbReference type="GO" id="GO:0032153">
    <property type="term" value="C:cell division site"/>
    <property type="evidence" value="ECO:0007669"/>
    <property type="project" value="TreeGrafter"/>
</dbReference>
<keyword evidence="2 6" id="KW-0812">Transmembrane</keyword>
<evidence type="ECO:0000256" key="4">
    <source>
        <dbReference type="ARBA" id="ARBA00022989"/>
    </source>
</evidence>
<feature type="transmembrane region" description="Helical" evidence="6">
    <location>
        <begin position="359"/>
        <end position="377"/>
    </location>
</feature>
<dbReference type="PANTHER" id="PTHR30474:SF1">
    <property type="entry name" value="PEPTIDOGLYCAN GLYCOSYLTRANSFERASE MRDB"/>
    <property type="match status" value="1"/>
</dbReference>
<evidence type="ECO:0000313" key="8">
    <source>
        <dbReference type="Proteomes" id="UP000288623"/>
    </source>
</evidence>
<evidence type="ECO:0000313" key="7">
    <source>
        <dbReference type="EMBL" id="RUS53147.1"/>
    </source>
</evidence>
<protein>
    <submittedName>
        <fullName evidence="7">Cell cycle protein</fullName>
    </submittedName>
</protein>
<comment type="caution">
    <text evidence="7">The sequence shown here is derived from an EMBL/GenBank/DDBJ whole genome shotgun (WGS) entry which is preliminary data.</text>
</comment>
<keyword evidence="4 6" id="KW-1133">Transmembrane helix</keyword>
<dbReference type="OrthoDB" id="9768187at2"/>
<name>A0A433RQS8_9BACL</name>
<dbReference type="GO" id="GO:0015648">
    <property type="term" value="F:lipid-linked peptidoglycan transporter activity"/>
    <property type="evidence" value="ECO:0007669"/>
    <property type="project" value="TreeGrafter"/>
</dbReference>
<accession>A0A433RQS8</accession>
<keyword evidence="8" id="KW-1185">Reference proteome</keyword>
<dbReference type="PANTHER" id="PTHR30474">
    <property type="entry name" value="CELL CYCLE PROTEIN"/>
    <property type="match status" value="1"/>
</dbReference>
<feature type="transmembrane region" description="Helical" evidence="6">
    <location>
        <begin position="322"/>
        <end position="339"/>
    </location>
</feature>
<evidence type="ECO:0000256" key="6">
    <source>
        <dbReference type="SAM" id="Phobius"/>
    </source>
</evidence>
<feature type="transmembrane region" description="Helical" evidence="6">
    <location>
        <begin position="172"/>
        <end position="189"/>
    </location>
</feature>
<proteinExistence type="predicted"/>
<dbReference type="EMBL" id="JTFC01000039">
    <property type="protein sequence ID" value="RUS53147.1"/>
    <property type="molecule type" value="Genomic_DNA"/>
</dbReference>
<feature type="transmembrane region" description="Helical" evidence="6">
    <location>
        <begin position="292"/>
        <end position="310"/>
    </location>
</feature>
<feature type="transmembrane region" description="Helical" evidence="6">
    <location>
        <begin position="149"/>
        <end position="166"/>
    </location>
</feature>
<dbReference type="GO" id="GO:0008360">
    <property type="term" value="P:regulation of cell shape"/>
    <property type="evidence" value="ECO:0007669"/>
    <property type="project" value="UniProtKB-KW"/>
</dbReference>
<dbReference type="Pfam" id="PF01098">
    <property type="entry name" value="FTSW_RODA_SPOVE"/>
    <property type="match status" value="1"/>
</dbReference>
<dbReference type="RefSeq" id="WP_126991400.1">
    <property type="nucleotide sequence ID" value="NZ_JTFC01000039.1"/>
</dbReference>
<feature type="transmembrane region" description="Helical" evidence="6">
    <location>
        <begin position="73"/>
        <end position="92"/>
    </location>
</feature>
<reference evidence="7 8" key="1">
    <citation type="submission" date="2014-11" db="EMBL/GenBank/DDBJ databases">
        <title>Genome sequence and analysis of novel Kurthia sp.</title>
        <authorList>
            <person name="Lawson J.N."/>
            <person name="Gonzalez J.E."/>
            <person name="Rinauldi L."/>
            <person name="Xuan Z."/>
            <person name="Firman A."/>
            <person name="Shaddox L."/>
            <person name="Trudeau A."/>
            <person name="Shah S."/>
            <person name="Reiman D."/>
        </authorList>
    </citation>
    <scope>NUCLEOTIDE SEQUENCE [LARGE SCALE GENOMIC DNA]</scope>
    <source>
        <strain evidence="7 8">3B1D</strain>
    </source>
</reference>
<keyword evidence="5 6" id="KW-0472">Membrane</keyword>
<keyword evidence="3" id="KW-0133">Cell shape</keyword>
<feature type="transmembrane region" description="Helical" evidence="6">
    <location>
        <begin position="49"/>
        <end position="66"/>
    </location>
</feature>
<feature type="transmembrane region" description="Helical" evidence="6">
    <location>
        <begin position="196"/>
        <end position="215"/>
    </location>
</feature>
<gene>
    <name evidence="7" type="ORF">QI30_14910</name>
</gene>
<organism evidence="7 8">
    <name type="scientific">Candidatus Kurthia intestinigallinarum</name>
    <dbReference type="NCBI Taxonomy" id="1562256"/>
    <lineage>
        <taxon>Bacteria</taxon>
        <taxon>Bacillati</taxon>
        <taxon>Bacillota</taxon>
        <taxon>Bacilli</taxon>
        <taxon>Bacillales</taxon>
        <taxon>Caryophanaceae</taxon>
        <taxon>Kurthia</taxon>
    </lineage>
</organism>
<dbReference type="Proteomes" id="UP000288623">
    <property type="component" value="Unassembled WGS sequence"/>
</dbReference>
<evidence type="ECO:0000256" key="5">
    <source>
        <dbReference type="ARBA" id="ARBA00023136"/>
    </source>
</evidence>
<dbReference type="GO" id="GO:0051301">
    <property type="term" value="P:cell division"/>
    <property type="evidence" value="ECO:0007669"/>
    <property type="project" value="InterPro"/>
</dbReference>
<dbReference type="GO" id="GO:0005886">
    <property type="term" value="C:plasma membrane"/>
    <property type="evidence" value="ECO:0007669"/>
    <property type="project" value="TreeGrafter"/>
</dbReference>
<evidence type="ECO:0000256" key="3">
    <source>
        <dbReference type="ARBA" id="ARBA00022960"/>
    </source>
</evidence>